<dbReference type="Pfam" id="PF00293">
    <property type="entry name" value="NUDIX"/>
    <property type="match status" value="1"/>
</dbReference>
<dbReference type="CDD" id="cd02883">
    <property type="entry name" value="NUDIX_Hydrolase"/>
    <property type="match status" value="1"/>
</dbReference>
<dbReference type="PANTHER" id="PTHR21340">
    <property type="entry name" value="DIADENOSINE 5,5-P1,P4-TETRAPHOSPHATE PYROPHOSPHOHYDROLASE MUTT"/>
    <property type="match status" value="1"/>
</dbReference>
<evidence type="ECO:0000256" key="1">
    <source>
        <dbReference type="ARBA" id="ARBA00022801"/>
    </source>
</evidence>
<dbReference type="InterPro" id="IPR000086">
    <property type="entry name" value="NUDIX_hydrolase_dom"/>
</dbReference>
<dbReference type="InterPro" id="IPR020084">
    <property type="entry name" value="NUDIX_hydrolase_CS"/>
</dbReference>
<dbReference type="GO" id="GO:0006167">
    <property type="term" value="P:AMP biosynthetic process"/>
    <property type="evidence" value="ECO:0007669"/>
    <property type="project" value="TreeGrafter"/>
</dbReference>
<evidence type="ECO:0000313" key="4">
    <source>
        <dbReference type="EMBL" id="KKK71078.1"/>
    </source>
</evidence>
<dbReference type="EMBL" id="LAZR01057898">
    <property type="protein sequence ID" value="KKK71078.1"/>
    <property type="molecule type" value="Genomic_DNA"/>
</dbReference>
<feature type="region of interest" description="Disordered" evidence="2">
    <location>
        <begin position="29"/>
        <end position="49"/>
    </location>
</feature>
<dbReference type="PROSITE" id="PS51462">
    <property type="entry name" value="NUDIX"/>
    <property type="match status" value="1"/>
</dbReference>
<dbReference type="GO" id="GO:0004081">
    <property type="term" value="F:bis(5'-nucleosyl)-tetraphosphatase (asymmetrical) activity"/>
    <property type="evidence" value="ECO:0007669"/>
    <property type="project" value="TreeGrafter"/>
</dbReference>
<dbReference type="PROSITE" id="PS00893">
    <property type="entry name" value="NUDIX_BOX"/>
    <property type="match status" value="1"/>
</dbReference>
<dbReference type="PANTHER" id="PTHR21340:SF0">
    <property type="entry name" value="BIS(5'-NUCLEOSYL)-TETRAPHOSPHATASE [ASYMMETRICAL]"/>
    <property type="match status" value="1"/>
</dbReference>
<accession>A0A0F8XQ23</accession>
<dbReference type="InterPro" id="IPR020476">
    <property type="entry name" value="Nudix_hydrolase"/>
</dbReference>
<gene>
    <name evidence="4" type="ORF">LCGC14_2917560</name>
</gene>
<feature type="non-terminal residue" evidence="4">
    <location>
        <position position="323"/>
    </location>
</feature>
<dbReference type="InterPro" id="IPR015797">
    <property type="entry name" value="NUDIX_hydrolase-like_dom_sf"/>
</dbReference>
<organism evidence="4">
    <name type="scientific">marine sediment metagenome</name>
    <dbReference type="NCBI Taxonomy" id="412755"/>
    <lineage>
        <taxon>unclassified sequences</taxon>
        <taxon>metagenomes</taxon>
        <taxon>ecological metagenomes</taxon>
    </lineage>
</organism>
<dbReference type="SUPFAM" id="SSF55811">
    <property type="entry name" value="Nudix"/>
    <property type="match status" value="1"/>
</dbReference>
<reference evidence="4" key="1">
    <citation type="journal article" date="2015" name="Nature">
        <title>Complex archaea that bridge the gap between prokaryotes and eukaryotes.</title>
        <authorList>
            <person name="Spang A."/>
            <person name="Saw J.H."/>
            <person name="Jorgensen S.L."/>
            <person name="Zaremba-Niedzwiedzka K."/>
            <person name="Martijn J."/>
            <person name="Lind A.E."/>
            <person name="van Eijk R."/>
            <person name="Schleper C."/>
            <person name="Guy L."/>
            <person name="Ettema T.J."/>
        </authorList>
    </citation>
    <scope>NUCLEOTIDE SEQUENCE</scope>
</reference>
<dbReference type="AlphaFoldDB" id="A0A0F8XQ23"/>
<evidence type="ECO:0000256" key="2">
    <source>
        <dbReference type="SAM" id="MobiDB-lite"/>
    </source>
</evidence>
<keyword evidence="1" id="KW-0378">Hydrolase</keyword>
<dbReference type="PRINTS" id="PR00502">
    <property type="entry name" value="NUDIXFAMILY"/>
</dbReference>
<proteinExistence type="predicted"/>
<sequence length="323" mass="36235">MNRQTILRLADDSLTLWGNLWKEEDVEARATPDDENVTALPSVPAENPPEIRSKERSLEALEQVSRLLHQVLADPKLARQLEGDEIKRLQMVEEWLRQGMGEPLRLSKQLSGDISLSVKAIIKGPKGELVDPWASATLMLKDAYGPWWDLPGGHVQEGETLVEALRREVKEETDLDLLVIREREVRMLKLGDEFKPVVFYDAVATGPITLSEEHTSYRFFDDRELGEIDLGVFRDVLIPQTVDKAILVPSAEDVSTLRPSHETVGSSQVLLDKGVPVGTPWMDDALLDAAAKYASLYQEQVCRMVSVDEEGIFRAVVAQYPQV</sequence>
<evidence type="ECO:0000259" key="3">
    <source>
        <dbReference type="PROSITE" id="PS51462"/>
    </source>
</evidence>
<feature type="domain" description="Nudix hydrolase" evidence="3">
    <location>
        <begin position="95"/>
        <end position="271"/>
    </location>
</feature>
<dbReference type="GO" id="GO:0006754">
    <property type="term" value="P:ATP biosynthetic process"/>
    <property type="evidence" value="ECO:0007669"/>
    <property type="project" value="TreeGrafter"/>
</dbReference>
<dbReference type="InterPro" id="IPR051325">
    <property type="entry name" value="Nudix_hydrolase_domain"/>
</dbReference>
<name>A0A0F8XQ23_9ZZZZ</name>
<comment type="caution">
    <text evidence="4">The sequence shown here is derived from an EMBL/GenBank/DDBJ whole genome shotgun (WGS) entry which is preliminary data.</text>
</comment>
<protein>
    <recommendedName>
        <fullName evidence="3">Nudix hydrolase domain-containing protein</fullName>
    </recommendedName>
</protein>
<dbReference type="Gene3D" id="3.90.79.10">
    <property type="entry name" value="Nucleoside Triphosphate Pyrophosphohydrolase"/>
    <property type="match status" value="1"/>
</dbReference>